<proteinExistence type="predicted"/>
<dbReference type="Proteomes" id="UP000000598">
    <property type="component" value="Chromosome D"/>
</dbReference>
<keyword evidence="2" id="KW-1185">Reference proteome</keyword>
<protein>
    <submittedName>
        <fullName evidence="1">KLLA0D09691p</fullName>
    </submittedName>
</protein>
<evidence type="ECO:0000313" key="1">
    <source>
        <dbReference type="EMBL" id="CAH00590.1"/>
    </source>
</evidence>
<dbReference type="PaxDb" id="284590-Q6CRE5"/>
<organism evidence="1 2">
    <name type="scientific">Kluyveromyces lactis (strain ATCC 8585 / CBS 2359 / DSM 70799 / NBRC 1267 / NRRL Y-1140 / WM37)</name>
    <name type="common">Yeast</name>
    <name type="synonym">Candida sphaerica</name>
    <dbReference type="NCBI Taxonomy" id="284590"/>
    <lineage>
        <taxon>Eukaryota</taxon>
        <taxon>Fungi</taxon>
        <taxon>Dikarya</taxon>
        <taxon>Ascomycota</taxon>
        <taxon>Saccharomycotina</taxon>
        <taxon>Saccharomycetes</taxon>
        <taxon>Saccharomycetales</taxon>
        <taxon>Saccharomycetaceae</taxon>
        <taxon>Kluyveromyces</taxon>
    </lineage>
</organism>
<reference evidence="1 2" key="1">
    <citation type="journal article" date="2004" name="Nature">
        <title>Genome evolution in yeasts.</title>
        <authorList>
            <consortium name="Genolevures"/>
            <person name="Dujon B."/>
            <person name="Sherman D."/>
            <person name="Fischer G."/>
            <person name="Durrens P."/>
            <person name="Casaregola S."/>
            <person name="Lafontaine I."/>
            <person name="de Montigny J."/>
            <person name="Marck C."/>
            <person name="Neuveglise C."/>
            <person name="Talla E."/>
            <person name="Goffard N."/>
            <person name="Frangeul L."/>
            <person name="Aigle M."/>
            <person name="Anthouard V."/>
            <person name="Babour A."/>
            <person name="Barbe V."/>
            <person name="Barnay S."/>
            <person name="Blanchin S."/>
            <person name="Beckerich J.M."/>
            <person name="Beyne E."/>
            <person name="Bleykasten C."/>
            <person name="Boisrame A."/>
            <person name="Boyer J."/>
            <person name="Cattolico L."/>
            <person name="Confanioleri F."/>
            <person name="de Daruvar A."/>
            <person name="Despons L."/>
            <person name="Fabre E."/>
            <person name="Fairhead C."/>
            <person name="Ferry-Dumazet H."/>
            <person name="Groppi A."/>
            <person name="Hantraye F."/>
            <person name="Hennequin C."/>
            <person name="Jauniaux N."/>
            <person name="Joyet P."/>
            <person name="Kachouri R."/>
            <person name="Kerrest A."/>
            <person name="Koszul R."/>
            <person name="Lemaire M."/>
            <person name="Lesur I."/>
            <person name="Ma L."/>
            <person name="Muller H."/>
            <person name="Nicaud J.M."/>
            <person name="Nikolski M."/>
            <person name="Oztas S."/>
            <person name="Ozier-Kalogeropoulos O."/>
            <person name="Pellenz S."/>
            <person name="Potier S."/>
            <person name="Richard G.F."/>
            <person name="Straub M.L."/>
            <person name="Suleau A."/>
            <person name="Swennene D."/>
            <person name="Tekaia F."/>
            <person name="Wesolowski-Louvel M."/>
            <person name="Westhof E."/>
            <person name="Wirth B."/>
            <person name="Zeniou-Meyer M."/>
            <person name="Zivanovic I."/>
            <person name="Bolotin-Fukuhara M."/>
            <person name="Thierry A."/>
            <person name="Bouchier C."/>
            <person name="Caudron B."/>
            <person name="Scarpelli C."/>
            <person name="Gaillardin C."/>
            <person name="Weissenbach J."/>
            <person name="Wincker P."/>
            <person name="Souciet J.L."/>
        </authorList>
    </citation>
    <scope>NUCLEOTIDE SEQUENCE [LARGE SCALE GENOMIC DNA]</scope>
    <source>
        <strain evidence="2">ATCC 8585 / CBS 2359 / DSM 70799 / NBRC 1267 / NRRL Y-1140 / WM37</strain>
    </source>
</reference>
<dbReference type="FunCoup" id="Q6CRE5">
    <property type="interactions" value="28"/>
</dbReference>
<dbReference type="eggNOG" id="ENOG502QVKH">
    <property type="taxonomic scope" value="Eukaryota"/>
</dbReference>
<sequence length="515" mass="59035">MSYLVRRQFCSSSRVFDKLIKKPWSESLERVLTLESVPESFRNNKALYSLEPYELSATFKNILKQGDLTPNQRIQVHNKLIEELTKFDFAVAAIHLKELEQISGPLSVPAFIQVLENNPGRVKSSWEYFEENFSTVKLSDDALITVLNRLVNFDPIDIRDGKKVMTVTDVARSIHIINLIRDKPKISHEVWNKLIENIILSNTSVVLPKVFEIIPLQLDIPETSEELTHLQLYVLLHLKNLRDLFETEQNTFIRLFSLVGTHDTVPITEKEAQAYESFVKDFNAIGENLGLESSDLVASKIGTGSTFEEMLSFIKQAEIDKKQLSFAKMLLRYLGMHKGDTKRALEFYHEYLMAHPSHADELMYELFLSFAYQSFAHSNDKFLQVAESLIPPDSCDEHKLNVLRCLILVNSKFNVDRSLDIFNKNIQSISKEKSPITNTSDAALLCEDLVLAFLRNKDRDFAHVIFEGAAREKIIDGPTAVKRVKNILTLYGESIEEKNCTEIMDKEIERVLKSL</sequence>
<dbReference type="KEGG" id="kla:KLLA0_D09691g"/>
<dbReference type="AlphaFoldDB" id="Q6CRE5"/>
<dbReference type="EMBL" id="CR382124">
    <property type="protein sequence ID" value="CAH00590.1"/>
    <property type="molecule type" value="Genomic_DNA"/>
</dbReference>
<dbReference type="HOGENOM" id="CLU_038968_0_0_1"/>
<evidence type="ECO:0000313" key="2">
    <source>
        <dbReference type="Proteomes" id="UP000000598"/>
    </source>
</evidence>
<gene>
    <name evidence="1" type="ORF">KLLA0_D09691g</name>
</gene>
<dbReference type="InParanoid" id="Q6CRE5"/>
<dbReference type="OMA" id="NDYIQNV"/>
<name>Q6CRE5_KLULA</name>
<accession>Q6CRE5</accession>